<dbReference type="RefSeq" id="WP_213044216.1">
    <property type="nucleotide sequence ID" value="NZ_CAJNBJ010000021.1"/>
</dbReference>
<organism evidence="1 2">
    <name type="scientific">Nitrospira defluvii</name>
    <dbReference type="NCBI Taxonomy" id="330214"/>
    <lineage>
        <taxon>Bacteria</taxon>
        <taxon>Pseudomonadati</taxon>
        <taxon>Nitrospirota</taxon>
        <taxon>Nitrospiria</taxon>
        <taxon>Nitrospirales</taxon>
        <taxon>Nitrospiraceae</taxon>
        <taxon>Nitrospira</taxon>
    </lineage>
</organism>
<evidence type="ECO:0000313" key="2">
    <source>
        <dbReference type="Proteomes" id="UP000675880"/>
    </source>
</evidence>
<gene>
    <name evidence="1" type="ORF">NSPZN2_80050</name>
</gene>
<dbReference type="EMBL" id="CAJNBJ010000021">
    <property type="protein sequence ID" value="CAE6800736.1"/>
    <property type="molecule type" value="Genomic_DNA"/>
</dbReference>
<sequence length="100" mass="10735">MIRGRASRASILILPLYLTLALSLPMVLLDHELGVLTGDPAHGALDDHAWLDHAAESGLSECGPLLEARNLPVSLVPQIHPNPSLGFYRKSDLSRGPPLV</sequence>
<proteinExistence type="predicted"/>
<accession>A0ABM8SCF7</accession>
<evidence type="ECO:0008006" key="3">
    <source>
        <dbReference type="Google" id="ProtNLM"/>
    </source>
</evidence>
<evidence type="ECO:0000313" key="1">
    <source>
        <dbReference type="EMBL" id="CAE6800736.1"/>
    </source>
</evidence>
<name>A0ABM8SCF7_9BACT</name>
<protein>
    <recommendedName>
        <fullName evidence="3">Secreted protein</fullName>
    </recommendedName>
</protein>
<reference evidence="1 2" key="1">
    <citation type="submission" date="2021-02" db="EMBL/GenBank/DDBJ databases">
        <authorList>
            <person name="Han P."/>
        </authorList>
    </citation>
    <scope>NUCLEOTIDE SEQUENCE [LARGE SCALE GENOMIC DNA]</scope>
    <source>
        <strain evidence="1">Candidatus Nitrospira sp. ZN2</strain>
    </source>
</reference>
<keyword evidence="2" id="KW-1185">Reference proteome</keyword>
<dbReference type="Proteomes" id="UP000675880">
    <property type="component" value="Unassembled WGS sequence"/>
</dbReference>
<comment type="caution">
    <text evidence="1">The sequence shown here is derived from an EMBL/GenBank/DDBJ whole genome shotgun (WGS) entry which is preliminary data.</text>
</comment>